<protein>
    <submittedName>
        <fullName evidence="1">Uncharacterized protein</fullName>
    </submittedName>
</protein>
<proteinExistence type="predicted"/>
<organism evidence="1 2">
    <name type="scientific">Pandoraea commovens</name>
    <dbReference type="NCBI Taxonomy" id="2508289"/>
    <lineage>
        <taxon>Bacteria</taxon>
        <taxon>Pseudomonadati</taxon>
        <taxon>Pseudomonadota</taxon>
        <taxon>Betaproteobacteria</taxon>
        <taxon>Burkholderiales</taxon>
        <taxon>Burkholderiaceae</taxon>
        <taxon>Pandoraea</taxon>
    </lineage>
</organism>
<accession>A0A5E4RZ93</accession>
<dbReference type="AlphaFoldDB" id="A0A5E4RZ93"/>
<sequence length="140" mass="14700">MVKMVSTPENFGVGDAATLKIALENVRLASEASDVFGKPMSEPLGTCGMLGSAALSAIDETIRSASEPELTTAAEKRIKAYQITIADCDRQLKSEPQAQVFIQTQAGAAAPGESCQPELLKQVAEGKALWRCREASAATG</sequence>
<evidence type="ECO:0000313" key="2">
    <source>
        <dbReference type="Proteomes" id="UP000343335"/>
    </source>
</evidence>
<dbReference type="EMBL" id="CABPSA010000001">
    <property type="protein sequence ID" value="VVD68786.1"/>
    <property type="molecule type" value="Genomic_DNA"/>
</dbReference>
<dbReference type="Proteomes" id="UP000343335">
    <property type="component" value="Unassembled WGS sequence"/>
</dbReference>
<gene>
    <name evidence="1" type="ORF">PCO31010_00499</name>
</gene>
<reference evidence="1 2" key="1">
    <citation type="submission" date="2019-08" db="EMBL/GenBank/DDBJ databases">
        <authorList>
            <person name="Peeters C."/>
        </authorList>
    </citation>
    <scope>NUCLEOTIDE SEQUENCE [LARGE SCALE GENOMIC DNA]</scope>
    <source>
        <strain evidence="1 2">LMG 31010</strain>
    </source>
</reference>
<name>A0A5E4RZ93_9BURK</name>
<evidence type="ECO:0000313" key="1">
    <source>
        <dbReference type="EMBL" id="VVD68786.1"/>
    </source>
</evidence>